<gene>
    <name evidence="1" type="ORF">PAMC26510_13900</name>
</gene>
<organism evidence="1 2">
    <name type="scientific">Caballeronia sordidicola</name>
    <name type="common">Burkholderia sordidicola</name>
    <dbReference type="NCBI Taxonomy" id="196367"/>
    <lineage>
        <taxon>Bacteria</taxon>
        <taxon>Pseudomonadati</taxon>
        <taxon>Pseudomonadota</taxon>
        <taxon>Betaproteobacteria</taxon>
        <taxon>Burkholderiales</taxon>
        <taxon>Burkholderiaceae</taxon>
        <taxon>Caballeronia</taxon>
    </lineage>
</organism>
<evidence type="ECO:0000313" key="1">
    <source>
        <dbReference type="EMBL" id="OTP75530.1"/>
    </source>
</evidence>
<dbReference type="Proteomes" id="UP000194546">
    <property type="component" value="Unassembled WGS sequence"/>
</dbReference>
<accession>A0A242MVR1</accession>
<proteinExistence type="predicted"/>
<name>A0A242MVR1_CABSO</name>
<dbReference type="AlphaFoldDB" id="A0A242MVR1"/>
<dbReference type="EMBL" id="NBTY01000073">
    <property type="protein sequence ID" value="OTP75530.1"/>
    <property type="molecule type" value="Genomic_DNA"/>
</dbReference>
<reference evidence="1 2" key="1">
    <citation type="submission" date="2017-03" db="EMBL/GenBank/DDBJ databases">
        <title>Genome analysis of strain PAMC 26510.</title>
        <authorList>
            <person name="Oh H.-M."/>
            <person name="Yang J.-A."/>
        </authorList>
    </citation>
    <scope>NUCLEOTIDE SEQUENCE [LARGE SCALE GENOMIC DNA]</scope>
    <source>
        <strain evidence="1 2">PAMC 26510</strain>
    </source>
</reference>
<comment type="caution">
    <text evidence="1">The sequence shown here is derived from an EMBL/GenBank/DDBJ whole genome shotgun (WGS) entry which is preliminary data.</text>
</comment>
<protein>
    <submittedName>
        <fullName evidence="1">Outer membrane protein romA</fullName>
    </submittedName>
</protein>
<evidence type="ECO:0000313" key="2">
    <source>
        <dbReference type="Proteomes" id="UP000194546"/>
    </source>
</evidence>
<sequence length="45" mass="5050">MVVDRTLGDARTRRNAIHAGRIEARRQKFLDGRVDDRGTLAVGKT</sequence>